<gene>
    <name evidence="3" type="ORF">ACFSNB_08105</name>
</gene>
<feature type="non-terminal residue" evidence="3">
    <location>
        <position position="105"/>
    </location>
</feature>
<dbReference type="Proteomes" id="UP001597296">
    <property type="component" value="Unassembled WGS sequence"/>
</dbReference>
<evidence type="ECO:0000313" key="3">
    <source>
        <dbReference type="EMBL" id="MFD2233765.1"/>
    </source>
</evidence>
<proteinExistence type="predicted"/>
<dbReference type="EMBL" id="JBHUIY010000013">
    <property type="protein sequence ID" value="MFD2233765.1"/>
    <property type="molecule type" value="Genomic_DNA"/>
</dbReference>
<evidence type="ECO:0000256" key="2">
    <source>
        <dbReference type="SAM" id="SignalP"/>
    </source>
</evidence>
<evidence type="ECO:0000256" key="1">
    <source>
        <dbReference type="SAM" id="MobiDB-lite"/>
    </source>
</evidence>
<accession>A0ABW5C8Y0</accession>
<feature type="compositionally biased region" description="Low complexity" evidence="1">
    <location>
        <begin position="94"/>
        <end position="105"/>
    </location>
</feature>
<feature type="signal peptide" evidence="2">
    <location>
        <begin position="1"/>
        <end position="25"/>
    </location>
</feature>
<protein>
    <submittedName>
        <fullName evidence="3">Uncharacterized protein</fullName>
    </submittedName>
</protein>
<feature type="compositionally biased region" description="Pro residues" evidence="1">
    <location>
        <begin position="57"/>
        <end position="81"/>
    </location>
</feature>
<reference evidence="4" key="1">
    <citation type="journal article" date="2019" name="Int. J. Syst. Evol. Microbiol.">
        <title>The Global Catalogue of Microorganisms (GCM) 10K type strain sequencing project: providing services to taxonomists for standard genome sequencing and annotation.</title>
        <authorList>
            <consortium name="The Broad Institute Genomics Platform"/>
            <consortium name="The Broad Institute Genome Sequencing Center for Infectious Disease"/>
            <person name="Wu L."/>
            <person name="Ma J."/>
        </authorList>
    </citation>
    <scope>NUCLEOTIDE SEQUENCE [LARGE SCALE GENOMIC DNA]</scope>
    <source>
        <strain evidence="4">KCTC 15012</strain>
    </source>
</reference>
<feature type="region of interest" description="Disordered" evidence="1">
    <location>
        <begin position="33"/>
        <end position="105"/>
    </location>
</feature>
<comment type="caution">
    <text evidence="3">The sequence shown here is derived from an EMBL/GenBank/DDBJ whole genome shotgun (WGS) entry which is preliminary data.</text>
</comment>
<organism evidence="3 4">
    <name type="scientific">Phaeospirillum tilakii</name>
    <dbReference type="NCBI Taxonomy" id="741673"/>
    <lineage>
        <taxon>Bacteria</taxon>
        <taxon>Pseudomonadati</taxon>
        <taxon>Pseudomonadota</taxon>
        <taxon>Alphaproteobacteria</taxon>
        <taxon>Rhodospirillales</taxon>
        <taxon>Rhodospirillaceae</taxon>
        <taxon>Phaeospirillum</taxon>
    </lineage>
</organism>
<name>A0ABW5C8Y0_9PROT</name>
<evidence type="ECO:0000313" key="4">
    <source>
        <dbReference type="Proteomes" id="UP001597296"/>
    </source>
</evidence>
<feature type="chain" id="PRO_5045694176" evidence="2">
    <location>
        <begin position="26"/>
        <end position="105"/>
    </location>
</feature>
<keyword evidence="4" id="KW-1185">Reference proteome</keyword>
<sequence length="105" mass="10436">MTLSRPPLLLALLASTTALTGVAWADTESGQAYPEVGSWGQAWGDDEAAPSSAAPVPVAPSPVAPSPVVPSPLAAPRPAVPDAPLGSRLRPEVAAAPAPRAARTA</sequence>
<keyword evidence="2" id="KW-0732">Signal</keyword>